<dbReference type="SUPFAM" id="SSF48008">
    <property type="entry name" value="GntR ligand-binding domain-like"/>
    <property type="match status" value="1"/>
</dbReference>
<keyword evidence="3" id="KW-0238">DNA-binding</keyword>
<dbReference type="Pfam" id="PF00392">
    <property type="entry name" value="GntR"/>
    <property type="match status" value="1"/>
</dbReference>
<dbReference type="SMART" id="SM00895">
    <property type="entry name" value="FCD"/>
    <property type="match status" value="1"/>
</dbReference>
<gene>
    <name evidence="8" type="ORF">VZ95_04255</name>
</gene>
<evidence type="ECO:0000256" key="1">
    <source>
        <dbReference type="ARBA" id="ARBA00022491"/>
    </source>
</evidence>
<evidence type="ECO:0000259" key="7">
    <source>
        <dbReference type="PROSITE" id="PS50949"/>
    </source>
</evidence>
<dbReference type="AlphaFoldDB" id="A0A0F3IY42"/>
<dbReference type="Pfam" id="PF07729">
    <property type="entry name" value="FCD"/>
    <property type="match status" value="1"/>
</dbReference>
<dbReference type="SUPFAM" id="SSF46785">
    <property type="entry name" value="Winged helix' DNA-binding domain"/>
    <property type="match status" value="1"/>
</dbReference>
<dbReference type="InterPro" id="IPR036390">
    <property type="entry name" value="WH_DNA-bd_sf"/>
</dbReference>
<dbReference type="Gene3D" id="1.10.10.10">
    <property type="entry name" value="Winged helix-like DNA-binding domain superfamily/Winged helix DNA-binding domain"/>
    <property type="match status" value="1"/>
</dbReference>
<evidence type="ECO:0000313" key="8">
    <source>
        <dbReference type="EMBL" id="KJV10529.1"/>
    </source>
</evidence>
<evidence type="ECO:0000313" key="9">
    <source>
        <dbReference type="Proteomes" id="UP000033774"/>
    </source>
</evidence>
<evidence type="ECO:0000256" key="6">
    <source>
        <dbReference type="ARBA" id="ARBA00039592"/>
    </source>
</evidence>
<evidence type="ECO:0000256" key="5">
    <source>
        <dbReference type="ARBA" id="ARBA00037357"/>
    </source>
</evidence>
<evidence type="ECO:0000256" key="2">
    <source>
        <dbReference type="ARBA" id="ARBA00023015"/>
    </source>
</evidence>
<dbReference type="EMBL" id="LAJY01000082">
    <property type="protein sequence ID" value="KJV10529.1"/>
    <property type="molecule type" value="Genomic_DNA"/>
</dbReference>
<reference evidence="8 9" key="1">
    <citation type="submission" date="2015-03" db="EMBL/GenBank/DDBJ databases">
        <title>Draft genome sequence of Elstera litoralis.</title>
        <authorList>
            <person name="Rahalkar M.C."/>
            <person name="Dhakephalkar P.K."/>
            <person name="Pore S.D."/>
            <person name="Arora P."/>
            <person name="Kapse N.G."/>
            <person name="Pandit P.S."/>
        </authorList>
    </citation>
    <scope>NUCLEOTIDE SEQUENCE [LARGE SCALE GENOMIC DNA]</scope>
    <source>
        <strain evidence="8 9">Dia-1</strain>
    </source>
</reference>
<evidence type="ECO:0000256" key="3">
    <source>
        <dbReference type="ARBA" id="ARBA00023125"/>
    </source>
</evidence>
<dbReference type="GO" id="GO:0003700">
    <property type="term" value="F:DNA-binding transcription factor activity"/>
    <property type="evidence" value="ECO:0007669"/>
    <property type="project" value="InterPro"/>
</dbReference>
<dbReference type="InterPro" id="IPR008920">
    <property type="entry name" value="TF_FadR/GntR_C"/>
</dbReference>
<keyword evidence="9" id="KW-1185">Reference proteome</keyword>
<dbReference type="InterPro" id="IPR036388">
    <property type="entry name" value="WH-like_DNA-bd_sf"/>
</dbReference>
<dbReference type="PANTHER" id="PTHR43537">
    <property type="entry name" value="TRANSCRIPTIONAL REGULATOR, GNTR FAMILY"/>
    <property type="match status" value="1"/>
</dbReference>
<dbReference type="RefSeq" id="WP_045774775.1">
    <property type="nucleotide sequence ID" value="NZ_LAJY01000082.1"/>
</dbReference>
<protein>
    <recommendedName>
        <fullName evidence="6">Pyruvate dehydrogenase complex repressor</fullName>
    </recommendedName>
</protein>
<sequence length="245" mass="27130">MRASKTFKPIALDPTVRAVRLGDQLYELILARIVKGEFVEGERLPSEIRLCEEFGVSRPVVREALSRLQADGLVVSRQGSGSYVMRRPSEEMISIAPAGSIADLMRCFEFRIALEGETAALAALRRSGDDMKQIDTAMQALDTVIDQGEVGTARDVDLHMAIARATRNKLFEISLKSIFAQLEGGMQLARSLSLRRSRVRLETVQREHTVIVDAIRAEDADGARAAMRTHINNARARILTDSLEP</sequence>
<dbReference type="Proteomes" id="UP000033774">
    <property type="component" value="Unassembled WGS sequence"/>
</dbReference>
<keyword evidence="2" id="KW-0805">Transcription regulation</keyword>
<proteinExistence type="predicted"/>
<dbReference type="CDD" id="cd07377">
    <property type="entry name" value="WHTH_GntR"/>
    <property type="match status" value="1"/>
</dbReference>
<dbReference type="PANTHER" id="PTHR43537:SF34">
    <property type="entry name" value="PYRUVATE DEHYDROGENASE COMPLEX REPRESSOR"/>
    <property type="match status" value="1"/>
</dbReference>
<dbReference type="PRINTS" id="PR00035">
    <property type="entry name" value="HTHGNTR"/>
</dbReference>
<accession>A0A0F3IY42</accession>
<dbReference type="GO" id="GO:0003677">
    <property type="term" value="F:DNA binding"/>
    <property type="evidence" value="ECO:0007669"/>
    <property type="project" value="UniProtKB-KW"/>
</dbReference>
<keyword evidence="1" id="KW-0678">Repressor</keyword>
<comment type="caution">
    <text evidence="8">The sequence shown here is derived from an EMBL/GenBank/DDBJ whole genome shotgun (WGS) entry which is preliminary data.</text>
</comment>
<evidence type="ECO:0000256" key="4">
    <source>
        <dbReference type="ARBA" id="ARBA00023163"/>
    </source>
</evidence>
<keyword evidence="4" id="KW-0804">Transcription</keyword>
<dbReference type="Gene3D" id="1.20.120.530">
    <property type="entry name" value="GntR ligand-binding domain-like"/>
    <property type="match status" value="1"/>
</dbReference>
<dbReference type="PATRIC" id="fig|552518.3.peg.4453"/>
<name>A0A0F3IY42_9PROT</name>
<comment type="function">
    <text evidence="5">Transcriptional repressor for the pyruvate dehydrogenase complex genes aceEF and lpd.</text>
</comment>
<dbReference type="SMART" id="SM00345">
    <property type="entry name" value="HTH_GNTR"/>
    <property type="match status" value="1"/>
</dbReference>
<dbReference type="InterPro" id="IPR000524">
    <property type="entry name" value="Tscrpt_reg_HTH_GntR"/>
</dbReference>
<dbReference type="OrthoDB" id="7339934at2"/>
<dbReference type="PROSITE" id="PS50949">
    <property type="entry name" value="HTH_GNTR"/>
    <property type="match status" value="1"/>
</dbReference>
<dbReference type="InterPro" id="IPR011711">
    <property type="entry name" value="GntR_C"/>
</dbReference>
<feature type="domain" description="HTH gntR-type" evidence="7">
    <location>
        <begin position="19"/>
        <end position="87"/>
    </location>
</feature>
<organism evidence="8 9">
    <name type="scientific">Elstera litoralis</name>
    <dbReference type="NCBI Taxonomy" id="552518"/>
    <lineage>
        <taxon>Bacteria</taxon>
        <taxon>Pseudomonadati</taxon>
        <taxon>Pseudomonadota</taxon>
        <taxon>Alphaproteobacteria</taxon>
        <taxon>Rhodospirillales</taxon>
        <taxon>Rhodospirillaceae</taxon>
        <taxon>Elstera</taxon>
    </lineage>
</organism>